<evidence type="ECO:0000313" key="4">
    <source>
        <dbReference type="EMBL" id="MRY10706.1"/>
    </source>
</evidence>
<keyword evidence="1" id="KW-1133">Transmembrane helix</keyword>
<sequence>MENKIDHIIARVLAGEASAEDILFISNWMNEKEENHKTFSLLKSYWSADIASNQYVNPSVSLEKLQDKINRHQTPGKQYLIPILLSVVASIVLIITISSFFSITSTNGKSKEYYTYLTNNNKSEFTLRDGTKVTLNKNSTLTYSDAFGKNNRSVKLEGEAFFEVTKNPDSPFEVSLEVENKNRGTIKVLGTVFNAKIDKGSDKIITTLIEGCVSFEGSGQKIKLYPNQQATFDYTTGNIDVHEVDIEKEISWKEGLIKYKMIMFTDLAKELEKRYNVQIIIGNKKLTKPSMTVSGGFSEEQTLDEILKVISRSLPMKWENKNNTYYIR</sequence>
<protein>
    <submittedName>
        <fullName evidence="4">DUF4974 domain-containing protein</fullName>
    </submittedName>
</protein>
<evidence type="ECO:0000259" key="3">
    <source>
        <dbReference type="Pfam" id="PF16344"/>
    </source>
</evidence>
<dbReference type="GO" id="GO:0016989">
    <property type="term" value="F:sigma factor antagonist activity"/>
    <property type="evidence" value="ECO:0007669"/>
    <property type="project" value="TreeGrafter"/>
</dbReference>
<dbReference type="EMBL" id="WKLP01000004">
    <property type="protein sequence ID" value="MRY10706.1"/>
    <property type="molecule type" value="Genomic_DNA"/>
</dbReference>
<dbReference type="AlphaFoldDB" id="A0A6G1Z9S2"/>
<dbReference type="InterPro" id="IPR006860">
    <property type="entry name" value="FecR"/>
</dbReference>
<dbReference type="InterPro" id="IPR012373">
    <property type="entry name" value="Ferrdict_sens_TM"/>
</dbReference>
<dbReference type="Pfam" id="PF16344">
    <property type="entry name" value="FecR_C"/>
    <property type="match status" value="1"/>
</dbReference>
<keyword evidence="1" id="KW-0472">Membrane</keyword>
<feature type="transmembrane region" description="Helical" evidence="1">
    <location>
        <begin position="79"/>
        <end position="101"/>
    </location>
</feature>
<dbReference type="PANTHER" id="PTHR30273">
    <property type="entry name" value="PERIPLASMIC SIGNAL SENSOR AND SIGMA FACTOR ACTIVATOR FECR-RELATED"/>
    <property type="match status" value="1"/>
</dbReference>
<evidence type="ECO:0000256" key="1">
    <source>
        <dbReference type="SAM" id="Phobius"/>
    </source>
</evidence>
<dbReference type="Pfam" id="PF04773">
    <property type="entry name" value="FecR"/>
    <property type="match status" value="1"/>
</dbReference>
<dbReference type="Gene3D" id="3.55.50.30">
    <property type="match status" value="1"/>
</dbReference>
<dbReference type="RefSeq" id="WP_010801315.1">
    <property type="nucleotide sequence ID" value="NZ_CAMQVO010000021.1"/>
</dbReference>
<feature type="domain" description="Protein FecR C-terminal" evidence="3">
    <location>
        <begin position="263"/>
        <end position="327"/>
    </location>
</feature>
<dbReference type="PIRSF" id="PIRSF018266">
    <property type="entry name" value="FecR"/>
    <property type="match status" value="1"/>
</dbReference>
<dbReference type="Gene3D" id="2.60.120.1440">
    <property type="match status" value="1"/>
</dbReference>
<dbReference type="InterPro" id="IPR032508">
    <property type="entry name" value="FecR_C"/>
</dbReference>
<name>A0A6G1Z9S2_9BACT</name>
<dbReference type="PANTHER" id="PTHR30273:SF2">
    <property type="entry name" value="PROTEIN FECR"/>
    <property type="match status" value="1"/>
</dbReference>
<organism evidence="4">
    <name type="scientific">Parabacteroides goldsteinii</name>
    <dbReference type="NCBI Taxonomy" id="328812"/>
    <lineage>
        <taxon>Bacteria</taxon>
        <taxon>Pseudomonadati</taxon>
        <taxon>Bacteroidota</taxon>
        <taxon>Bacteroidia</taxon>
        <taxon>Bacteroidales</taxon>
        <taxon>Tannerellaceae</taxon>
        <taxon>Parabacteroides</taxon>
    </lineage>
</organism>
<accession>A0A6G1Z9S2</accession>
<feature type="domain" description="FecR protein" evidence="2">
    <location>
        <begin position="116"/>
        <end position="213"/>
    </location>
</feature>
<comment type="caution">
    <text evidence="4">The sequence shown here is derived from an EMBL/GenBank/DDBJ whole genome shotgun (WGS) entry which is preliminary data.</text>
</comment>
<proteinExistence type="predicted"/>
<reference evidence="4" key="1">
    <citation type="journal article" date="2019" name="Nat. Med.">
        <title>A library of human gut bacterial isolates paired with longitudinal multiomics data enables mechanistic microbiome research.</title>
        <authorList>
            <person name="Poyet M."/>
            <person name="Groussin M."/>
            <person name="Gibbons S.M."/>
            <person name="Avila-Pacheco J."/>
            <person name="Jiang X."/>
            <person name="Kearney S.M."/>
            <person name="Perrotta A.R."/>
            <person name="Berdy B."/>
            <person name="Zhao S."/>
            <person name="Lieberman T.D."/>
            <person name="Swanson P.K."/>
            <person name="Smith M."/>
            <person name="Roesemann S."/>
            <person name="Alexander J.E."/>
            <person name="Rich S.A."/>
            <person name="Livny J."/>
            <person name="Vlamakis H."/>
            <person name="Clish C."/>
            <person name="Bullock K."/>
            <person name="Deik A."/>
            <person name="Scott J."/>
            <person name="Pierce K.A."/>
            <person name="Xavier R.J."/>
            <person name="Alm E.J."/>
        </authorList>
    </citation>
    <scope>NUCLEOTIDE SEQUENCE</scope>
    <source>
        <strain evidence="4">BIOML-A4</strain>
    </source>
</reference>
<gene>
    <name evidence="4" type="ORF">GKE01_04370</name>
</gene>
<keyword evidence="1" id="KW-0812">Transmembrane</keyword>
<evidence type="ECO:0000259" key="2">
    <source>
        <dbReference type="Pfam" id="PF04773"/>
    </source>
</evidence>